<reference evidence="1 2" key="1">
    <citation type="submission" date="2019-02" db="EMBL/GenBank/DDBJ databases">
        <title>Deep-cultivation of Planctomycetes and their phenomic and genomic characterization uncovers novel biology.</title>
        <authorList>
            <person name="Wiegand S."/>
            <person name="Jogler M."/>
            <person name="Boedeker C."/>
            <person name="Pinto D."/>
            <person name="Vollmers J."/>
            <person name="Rivas-Marin E."/>
            <person name="Kohn T."/>
            <person name="Peeters S.H."/>
            <person name="Heuer A."/>
            <person name="Rast P."/>
            <person name="Oberbeckmann S."/>
            <person name="Bunk B."/>
            <person name="Jeske O."/>
            <person name="Meyerdierks A."/>
            <person name="Storesund J.E."/>
            <person name="Kallscheuer N."/>
            <person name="Luecker S."/>
            <person name="Lage O.M."/>
            <person name="Pohl T."/>
            <person name="Merkel B.J."/>
            <person name="Hornburger P."/>
            <person name="Mueller R.-W."/>
            <person name="Bruemmer F."/>
            <person name="Labrenz M."/>
            <person name="Spormann A.M."/>
            <person name="Op Den Camp H."/>
            <person name="Overmann J."/>
            <person name="Amann R."/>
            <person name="Jetten M.S.M."/>
            <person name="Mascher T."/>
            <person name="Medema M.H."/>
            <person name="Devos D.P."/>
            <person name="Kaster A.-K."/>
            <person name="Ovreas L."/>
            <person name="Rohde M."/>
            <person name="Galperin M.Y."/>
            <person name="Jogler C."/>
        </authorList>
    </citation>
    <scope>NUCLEOTIDE SEQUENCE [LARGE SCALE GENOMIC DNA]</scope>
    <source>
        <strain evidence="1 2">Poly41</strain>
    </source>
</reference>
<keyword evidence="2" id="KW-1185">Reference proteome</keyword>
<proteinExistence type="predicted"/>
<comment type="caution">
    <text evidence="1">The sequence shown here is derived from an EMBL/GenBank/DDBJ whole genome shotgun (WGS) entry which is preliminary data.</text>
</comment>
<dbReference type="Gene3D" id="3.20.20.80">
    <property type="entry name" value="Glycosidases"/>
    <property type="match status" value="1"/>
</dbReference>
<organism evidence="1 2">
    <name type="scientific">Novipirellula artificiosorum</name>
    <dbReference type="NCBI Taxonomy" id="2528016"/>
    <lineage>
        <taxon>Bacteria</taxon>
        <taxon>Pseudomonadati</taxon>
        <taxon>Planctomycetota</taxon>
        <taxon>Planctomycetia</taxon>
        <taxon>Pirellulales</taxon>
        <taxon>Pirellulaceae</taxon>
        <taxon>Novipirellula</taxon>
    </lineage>
</organism>
<evidence type="ECO:0008006" key="3">
    <source>
        <dbReference type="Google" id="ProtNLM"/>
    </source>
</evidence>
<gene>
    <name evidence="1" type="ORF">Poly41_09410</name>
</gene>
<protein>
    <recommendedName>
        <fullName evidence="3">Glycoside hydrolase family 42 N-terminal domain-containing protein</fullName>
    </recommendedName>
</protein>
<dbReference type="SUPFAM" id="SSF51445">
    <property type="entry name" value="(Trans)glycosidases"/>
    <property type="match status" value="1"/>
</dbReference>
<name>A0A5C6E179_9BACT</name>
<dbReference type="Proteomes" id="UP000319143">
    <property type="component" value="Unassembled WGS sequence"/>
</dbReference>
<accession>A0A5C6E179</accession>
<evidence type="ECO:0000313" key="2">
    <source>
        <dbReference type="Proteomes" id="UP000319143"/>
    </source>
</evidence>
<dbReference type="AlphaFoldDB" id="A0A5C6E179"/>
<evidence type="ECO:0000313" key="1">
    <source>
        <dbReference type="EMBL" id="TWU42642.1"/>
    </source>
</evidence>
<dbReference type="InterPro" id="IPR017853">
    <property type="entry name" value="GH"/>
</dbReference>
<sequence length="155" mass="17940">MTRQPGSDLQIVTTAYGVPTWATKKKEMRARDLDPDQFAKLAGYMTDWIKFLRNDGLPVGYVSLHNQGDKPYDFPVHGGYSMDKWNESDFGWDYNAYWPPQYVVQFVKLLRPYLDKEGLRNVGITPGETSCWHYFQNYGYAPLFVLGRAISTRPK</sequence>
<dbReference type="EMBL" id="SJPV01000001">
    <property type="protein sequence ID" value="TWU42642.1"/>
    <property type="molecule type" value="Genomic_DNA"/>
</dbReference>